<dbReference type="GO" id="GO:0031505">
    <property type="term" value="P:fungal-type cell wall organization"/>
    <property type="evidence" value="ECO:0007669"/>
    <property type="project" value="TreeGrafter"/>
</dbReference>
<keyword evidence="4" id="KW-1185">Reference proteome</keyword>
<dbReference type="GO" id="GO:0005975">
    <property type="term" value="P:carbohydrate metabolic process"/>
    <property type="evidence" value="ECO:0007669"/>
    <property type="project" value="InterPro"/>
</dbReference>
<feature type="chain" id="PRO_5040392252" evidence="1">
    <location>
        <begin position="20"/>
        <end position="277"/>
    </location>
</feature>
<dbReference type="OrthoDB" id="4781at2759"/>
<gene>
    <name evidence="3" type="primary">CRH1_1</name>
    <name evidence="3" type="ORF">JDV02_000501</name>
</gene>
<evidence type="ECO:0000313" key="4">
    <source>
        <dbReference type="Proteomes" id="UP000829364"/>
    </source>
</evidence>
<dbReference type="CDD" id="cd02183">
    <property type="entry name" value="GH16_fungal_CRH1_transglycosylase"/>
    <property type="match status" value="1"/>
</dbReference>
<keyword evidence="3" id="KW-0326">Glycosidase</keyword>
<dbReference type="GO" id="GO:0016757">
    <property type="term" value="F:glycosyltransferase activity"/>
    <property type="evidence" value="ECO:0007669"/>
    <property type="project" value="TreeGrafter"/>
</dbReference>
<keyword evidence="3" id="KW-0378">Hydrolase</keyword>
<sequence length="277" mass="29739">MFSKSLALAIAAASSLVSAQTSTACNPLKTTCPADPAFGSKKVVWNFANGACSSLKALGSTSQITYGNNGAQFSITQQGQAPTIATSQYLFFGRVDVQVQAAPGRGIVTAFVLQSDDLDEIDLEWVGADNSQVQSNYFSRGDTSSYDRGAFHPVSNPTGSTHTYSIEWTSKYVKWIIDTQTVRTLTYEQAMAKGGAAGFPQTPMQVKLGTWIAGRPDASPGTVQWAGGYVDWSQAPFNAYFRSINITDYAGADSYGKDAKQYVYGDHSGTYQSIKVQ</sequence>
<keyword evidence="1" id="KW-0732">Signal</keyword>
<dbReference type="InterPro" id="IPR013320">
    <property type="entry name" value="ConA-like_dom_sf"/>
</dbReference>
<dbReference type="Proteomes" id="UP000829364">
    <property type="component" value="Chromosome 1"/>
</dbReference>
<dbReference type="EC" id="3.2.1.73" evidence="3"/>
<dbReference type="PROSITE" id="PS51762">
    <property type="entry name" value="GH16_2"/>
    <property type="match status" value="1"/>
</dbReference>
<proteinExistence type="predicted"/>
<dbReference type="EMBL" id="CP086354">
    <property type="protein sequence ID" value="UNI13793.1"/>
    <property type="molecule type" value="Genomic_DNA"/>
</dbReference>
<dbReference type="PROSITE" id="PS51257">
    <property type="entry name" value="PROKAR_LIPOPROTEIN"/>
    <property type="match status" value="1"/>
</dbReference>
<name>A0A9Q8Q505_9HYPO</name>
<evidence type="ECO:0000259" key="2">
    <source>
        <dbReference type="PROSITE" id="PS51762"/>
    </source>
</evidence>
<dbReference type="RefSeq" id="XP_047837274.1">
    <property type="nucleotide sequence ID" value="XM_047981316.1"/>
</dbReference>
<dbReference type="GO" id="GO:0042972">
    <property type="term" value="F:licheninase activity"/>
    <property type="evidence" value="ECO:0007669"/>
    <property type="project" value="UniProtKB-EC"/>
</dbReference>
<reference evidence="3" key="1">
    <citation type="submission" date="2021-11" db="EMBL/GenBank/DDBJ databases">
        <title>Purpureocillium_takamizusanense_genome.</title>
        <authorList>
            <person name="Nguyen N.-H."/>
        </authorList>
    </citation>
    <scope>NUCLEOTIDE SEQUENCE</scope>
    <source>
        <strain evidence="3">PT3</strain>
    </source>
</reference>
<dbReference type="InterPro" id="IPR050546">
    <property type="entry name" value="Glycosyl_Hydrlase_16"/>
</dbReference>
<dbReference type="GO" id="GO:0009277">
    <property type="term" value="C:fungal-type cell wall"/>
    <property type="evidence" value="ECO:0007669"/>
    <property type="project" value="TreeGrafter"/>
</dbReference>
<organism evidence="3 4">
    <name type="scientific">Purpureocillium takamizusanense</name>
    <dbReference type="NCBI Taxonomy" id="2060973"/>
    <lineage>
        <taxon>Eukaryota</taxon>
        <taxon>Fungi</taxon>
        <taxon>Dikarya</taxon>
        <taxon>Ascomycota</taxon>
        <taxon>Pezizomycotina</taxon>
        <taxon>Sordariomycetes</taxon>
        <taxon>Hypocreomycetidae</taxon>
        <taxon>Hypocreales</taxon>
        <taxon>Ophiocordycipitaceae</taxon>
        <taxon>Purpureocillium</taxon>
    </lineage>
</organism>
<dbReference type="PANTHER" id="PTHR10963:SF68">
    <property type="entry name" value="GLYCOSIDASE CRH1-RELATED"/>
    <property type="match status" value="1"/>
</dbReference>
<dbReference type="SUPFAM" id="SSF49899">
    <property type="entry name" value="Concanavalin A-like lectins/glucanases"/>
    <property type="match status" value="1"/>
</dbReference>
<feature type="signal peptide" evidence="1">
    <location>
        <begin position="1"/>
        <end position="19"/>
    </location>
</feature>
<dbReference type="AlphaFoldDB" id="A0A9Q8Q505"/>
<dbReference type="KEGG" id="ptkz:JDV02_000501"/>
<feature type="domain" description="GH16" evidence="2">
    <location>
        <begin position="19"/>
        <end position="241"/>
    </location>
</feature>
<dbReference type="InterPro" id="IPR000757">
    <property type="entry name" value="Beta-glucanase-like"/>
</dbReference>
<dbReference type="PANTHER" id="PTHR10963">
    <property type="entry name" value="GLYCOSYL HYDROLASE-RELATED"/>
    <property type="match status" value="1"/>
</dbReference>
<evidence type="ECO:0000313" key="3">
    <source>
        <dbReference type="EMBL" id="UNI13793.1"/>
    </source>
</evidence>
<accession>A0A9Q8Q505</accession>
<dbReference type="GeneID" id="72062466"/>
<evidence type="ECO:0000256" key="1">
    <source>
        <dbReference type="SAM" id="SignalP"/>
    </source>
</evidence>
<dbReference type="Pfam" id="PF00722">
    <property type="entry name" value="Glyco_hydro_16"/>
    <property type="match status" value="1"/>
</dbReference>
<protein>
    <submittedName>
        <fullName evidence="3">Licheninase</fullName>
        <ecNumber evidence="3">3.2.1.73</ecNumber>
    </submittedName>
</protein>
<dbReference type="Gene3D" id="2.60.120.200">
    <property type="match status" value="1"/>
</dbReference>